<name>A0A066WH35_TILAU</name>
<dbReference type="OMA" id="VNKADMM"/>
<dbReference type="RefSeq" id="XP_013246146.1">
    <property type="nucleotide sequence ID" value="XM_013390692.1"/>
</dbReference>
<dbReference type="EMBL" id="JMSN01000003">
    <property type="protein sequence ID" value="KDN53307.1"/>
    <property type="molecule type" value="Genomic_DNA"/>
</dbReference>
<proteinExistence type="predicted"/>
<dbReference type="HOGENOM" id="CLU_011072_5_0_1"/>
<dbReference type="SUPFAM" id="SSF52540">
    <property type="entry name" value="P-loop containing nucleoside triphosphate hydrolases"/>
    <property type="match status" value="1"/>
</dbReference>
<evidence type="ECO:0000256" key="1">
    <source>
        <dbReference type="ARBA" id="ARBA00004496"/>
    </source>
</evidence>
<evidence type="ECO:0000256" key="5">
    <source>
        <dbReference type="ARBA" id="ARBA00023134"/>
    </source>
</evidence>
<dbReference type="PANTHER" id="PTHR45709:SF2">
    <property type="entry name" value="LARGE SUBUNIT GTPASE 1 HOMOLOG"/>
    <property type="match status" value="1"/>
</dbReference>
<accession>A0A066WH35</accession>
<keyword evidence="4 8" id="KW-0378">Hydrolase</keyword>
<evidence type="ECO:0000256" key="4">
    <source>
        <dbReference type="ARBA" id="ARBA00022801"/>
    </source>
</evidence>
<dbReference type="AlphaFoldDB" id="A0A066WH35"/>
<keyword evidence="2" id="KW-0963">Cytoplasm</keyword>
<dbReference type="Proteomes" id="UP000027361">
    <property type="component" value="Unassembled WGS sequence"/>
</dbReference>
<gene>
    <name evidence="8" type="ORF">K437DRAFT_253340</name>
</gene>
<dbReference type="GO" id="GO:0003924">
    <property type="term" value="F:GTPase activity"/>
    <property type="evidence" value="ECO:0007669"/>
    <property type="project" value="InterPro"/>
</dbReference>
<evidence type="ECO:0000256" key="3">
    <source>
        <dbReference type="ARBA" id="ARBA00022741"/>
    </source>
</evidence>
<feature type="compositionally biased region" description="Basic residues" evidence="6">
    <location>
        <begin position="105"/>
        <end position="121"/>
    </location>
</feature>
<dbReference type="CDD" id="cd01857">
    <property type="entry name" value="HSR1_MMR1"/>
    <property type="match status" value="1"/>
</dbReference>
<dbReference type="InParanoid" id="A0A066WH35"/>
<dbReference type="PROSITE" id="PS51721">
    <property type="entry name" value="G_CP"/>
    <property type="match status" value="1"/>
</dbReference>
<dbReference type="InterPro" id="IPR006073">
    <property type="entry name" value="GTP-bd"/>
</dbReference>
<dbReference type="InterPro" id="IPR027417">
    <property type="entry name" value="P-loop_NTPase"/>
</dbReference>
<feature type="region of interest" description="Disordered" evidence="6">
    <location>
        <begin position="562"/>
        <end position="618"/>
    </location>
</feature>
<feature type="region of interest" description="Disordered" evidence="6">
    <location>
        <begin position="21"/>
        <end position="43"/>
    </location>
</feature>
<feature type="domain" description="CP-type G" evidence="7">
    <location>
        <begin position="167"/>
        <end position="393"/>
    </location>
</feature>
<evidence type="ECO:0000256" key="2">
    <source>
        <dbReference type="ARBA" id="ARBA00022490"/>
    </source>
</evidence>
<keyword evidence="9" id="KW-1185">Reference proteome</keyword>
<feature type="region of interest" description="Disordered" evidence="6">
    <location>
        <begin position="95"/>
        <end position="130"/>
    </location>
</feature>
<dbReference type="GeneID" id="25263545"/>
<dbReference type="GO" id="GO:0000054">
    <property type="term" value="P:ribosomal subunit export from nucleus"/>
    <property type="evidence" value="ECO:0007669"/>
    <property type="project" value="TreeGrafter"/>
</dbReference>
<comment type="subcellular location">
    <subcellularLocation>
        <location evidence="1">Cytoplasm</location>
    </subcellularLocation>
</comment>
<feature type="compositionally biased region" description="Polar residues" evidence="6">
    <location>
        <begin position="27"/>
        <end position="43"/>
    </location>
</feature>
<sequence length="618" mass="68361">MPLPTSRKNVGLGRAIMNRKAKEAQHVGSSQHHTTDTGGHQPSWMKLQSVTQEGDLEEFLNTAQMADTDFTAERRNVTVISAQAGLQNKHNPYLLTGEEEEEVRKKHKQNRQKLRVPRRPKWSSESTKDQLDRTEKDSFLEWRRSLAQLQEGMGFVLTPFERNLEVWRQLWRVIERSDLLVQIVDARNPLRFRCEDLERYVLEMDDEAKMQGEEDVAPEFPTATRKRRNLLLINKADLLNEGQRRAWATYFDAQGITYAFFSAANAAAIQEANEAASTEVDSVANDLSGASLGESGASTDSSRILTVCELEALFERCAPLPDQRASAIGHAEQGKLIVGLVGYPNVGKSSTINALIGAKKVSVSSTPGKTKHFQTLHLSPTTVLCDCPGLVFPQFATTAAELVVDGVLPIDQLREYTGPAQLVAQRIPKDIAEAIYGIKIRTGELIADEQYTGLELLTAYAIARGFARQGQGNPDESRAARYVLKDYVNARLLYANPPEGVDPDDFNAAQREKLREELAKRGKGEHFDSTVSQGTPHARVKATPISDGIDAAFFSANSDRPTMLGRKGAPGASLRGRIAADGRDAGSVGNDEAAELPRSKKHFKAKRQKGRTVWNPYE</sequence>
<keyword evidence="3" id="KW-0547">Nucleotide-binding</keyword>
<evidence type="ECO:0000256" key="6">
    <source>
        <dbReference type="SAM" id="MobiDB-lite"/>
    </source>
</evidence>
<dbReference type="STRING" id="1037660.A0A066WH35"/>
<evidence type="ECO:0000313" key="9">
    <source>
        <dbReference type="Proteomes" id="UP000027361"/>
    </source>
</evidence>
<dbReference type="InterPro" id="IPR030378">
    <property type="entry name" value="G_CP_dom"/>
</dbReference>
<evidence type="ECO:0000259" key="7">
    <source>
        <dbReference type="PROSITE" id="PS51721"/>
    </source>
</evidence>
<dbReference type="OrthoDB" id="61815at2759"/>
<dbReference type="PANTHER" id="PTHR45709">
    <property type="entry name" value="LARGE SUBUNIT GTPASE 1 HOMOLOG-RELATED"/>
    <property type="match status" value="1"/>
</dbReference>
<protein>
    <submittedName>
        <fullName evidence="8">p-loop containing nucleoside triphosphate hydrolase protein</fullName>
    </submittedName>
</protein>
<dbReference type="GO" id="GO:0005829">
    <property type="term" value="C:cytosol"/>
    <property type="evidence" value="ECO:0007669"/>
    <property type="project" value="TreeGrafter"/>
</dbReference>
<dbReference type="Pfam" id="PF01926">
    <property type="entry name" value="MMR_HSR1"/>
    <property type="match status" value="1"/>
</dbReference>
<dbReference type="Gene3D" id="3.40.50.300">
    <property type="entry name" value="P-loop containing nucleotide triphosphate hydrolases"/>
    <property type="match status" value="1"/>
</dbReference>
<dbReference type="FunCoup" id="A0A066WH35">
    <property type="interactions" value="799"/>
</dbReference>
<dbReference type="GO" id="GO:0005525">
    <property type="term" value="F:GTP binding"/>
    <property type="evidence" value="ECO:0007669"/>
    <property type="project" value="UniProtKB-KW"/>
</dbReference>
<organism evidence="8 9">
    <name type="scientific">Tilletiaria anomala (strain ATCC 24038 / CBS 436.72 / UBC 951)</name>
    <dbReference type="NCBI Taxonomy" id="1037660"/>
    <lineage>
        <taxon>Eukaryota</taxon>
        <taxon>Fungi</taxon>
        <taxon>Dikarya</taxon>
        <taxon>Basidiomycota</taxon>
        <taxon>Ustilaginomycotina</taxon>
        <taxon>Exobasidiomycetes</taxon>
        <taxon>Georgefischeriales</taxon>
        <taxon>Tilletiariaceae</taxon>
        <taxon>Tilletiaria</taxon>
    </lineage>
</organism>
<reference evidence="8 9" key="1">
    <citation type="submission" date="2014-05" db="EMBL/GenBank/DDBJ databases">
        <title>Draft genome sequence of a rare smut relative, Tilletiaria anomala UBC 951.</title>
        <authorList>
            <consortium name="DOE Joint Genome Institute"/>
            <person name="Toome M."/>
            <person name="Kuo A."/>
            <person name="Henrissat B."/>
            <person name="Lipzen A."/>
            <person name="Tritt A."/>
            <person name="Yoshinaga Y."/>
            <person name="Zane M."/>
            <person name="Barry K."/>
            <person name="Grigoriev I.V."/>
            <person name="Spatafora J.W."/>
            <person name="Aimea M.C."/>
        </authorList>
    </citation>
    <scope>NUCLEOTIDE SEQUENCE [LARGE SCALE GENOMIC DNA]</scope>
    <source>
        <strain evidence="8 9">UBC 951</strain>
    </source>
</reference>
<keyword evidence="5" id="KW-0342">GTP-binding</keyword>
<comment type="caution">
    <text evidence="8">The sequence shown here is derived from an EMBL/GenBank/DDBJ whole genome shotgun (WGS) entry which is preliminary data.</text>
</comment>
<evidence type="ECO:0000313" key="8">
    <source>
        <dbReference type="EMBL" id="KDN53307.1"/>
    </source>
</evidence>
<dbReference type="InterPro" id="IPR043358">
    <property type="entry name" value="GNL1-like"/>
</dbReference>
<feature type="compositionally biased region" description="Basic residues" evidence="6">
    <location>
        <begin position="599"/>
        <end position="610"/>
    </location>
</feature>